<dbReference type="InterPro" id="IPR036129">
    <property type="entry name" value="Glycerate_kinase_sf"/>
</dbReference>
<dbReference type="Pfam" id="PF02595">
    <property type="entry name" value="Gly_kinase"/>
    <property type="match status" value="1"/>
</dbReference>
<dbReference type="InterPro" id="IPR018193">
    <property type="entry name" value="Glyc_kinase_flavodox-like_fold"/>
</dbReference>
<dbReference type="Gene3D" id="3.90.1510.10">
    <property type="entry name" value="Glycerate kinase, domain 2"/>
    <property type="match status" value="1"/>
</dbReference>
<evidence type="ECO:0000256" key="4">
    <source>
        <dbReference type="PIRNR" id="PIRNR006078"/>
    </source>
</evidence>
<dbReference type="PANTHER" id="PTHR21599">
    <property type="entry name" value="GLYCERATE KINASE"/>
    <property type="match status" value="1"/>
</dbReference>
<evidence type="ECO:0000256" key="3">
    <source>
        <dbReference type="ARBA" id="ARBA00022777"/>
    </source>
</evidence>
<dbReference type="InterPro" id="IPR004381">
    <property type="entry name" value="Glycerate_kinase"/>
</dbReference>
<name>A0ABW4LWQ3_9BACI</name>
<dbReference type="PIRSF" id="PIRSF006078">
    <property type="entry name" value="GlxK"/>
    <property type="match status" value="1"/>
</dbReference>
<accession>A0ABW4LWQ3</accession>
<protein>
    <submittedName>
        <fullName evidence="5">Glycerate kinase</fullName>
    </submittedName>
</protein>
<evidence type="ECO:0000256" key="2">
    <source>
        <dbReference type="ARBA" id="ARBA00022679"/>
    </source>
</evidence>
<comment type="caution">
    <text evidence="5">The sequence shown here is derived from an EMBL/GenBank/DDBJ whole genome shotgun (WGS) entry which is preliminary data.</text>
</comment>
<dbReference type="EMBL" id="JBHUEM010000055">
    <property type="protein sequence ID" value="MFD1739486.1"/>
    <property type="molecule type" value="Genomic_DNA"/>
</dbReference>
<evidence type="ECO:0000313" key="5">
    <source>
        <dbReference type="EMBL" id="MFD1739486.1"/>
    </source>
</evidence>
<comment type="similarity">
    <text evidence="1 4">Belongs to the glycerate kinase type-1 family.</text>
</comment>
<sequence>MNIVVAPDSFKGSLSALEAGTIIQKAFCTVLPQAHIDVIPMADGGEGTLETLLFSTKGKRFQIEVTGPLGEKVLTEYGVFGDDDTVIIEMAKISGLPMVPEEKRNPLDTTTFGIGEVIQEAIQKGYRKFIVGLGGSATNDGGLGMLLALGVTFLDRNGQTVSPFGSSVQQVAKVDYSTMNPIVRECSFQIASDVENPLCGENGASAVFGPQKGATEEMVHQLDAALAHYGQVIEEHLKHPFMAKQGAGAAGGLGFAFLTIGGEMMSGAQLIGDAAGLQEKIKKADLIITGEGQSDFQTLFGKVPGYIGKLAAEHNVRALLLSGSLGKGYEELYKYFVGCDSIVTGPMHLQECIEKADTLLYQKAVNIARLIKHFEGGN</sequence>
<dbReference type="PANTHER" id="PTHR21599:SF0">
    <property type="entry name" value="GLYCERATE KINASE"/>
    <property type="match status" value="1"/>
</dbReference>
<gene>
    <name evidence="5" type="ORF">ACFSCX_23680</name>
</gene>
<keyword evidence="2 4" id="KW-0808">Transferase</keyword>
<proteinExistence type="inferred from homology"/>
<keyword evidence="6" id="KW-1185">Reference proteome</keyword>
<evidence type="ECO:0000256" key="1">
    <source>
        <dbReference type="ARBA" id="ARBA00006284"/>
    </source>
</evidence>
<dbReference type="SUPFAM" id="SSF110738">
    <property type="entry name" value="Glycerate kinase I"/>
    <property type="match status" value="1"/>
</dbReference>
<keyword evidence="3 4" id="KW-0418">Kinase</keyword>
<evidence type="ECO:0000313" key="6">
    <source>
        <dbReference type="Proteomes" id="UP001597214"/>
    </source>
</evidence>
<dbReference type="GO" id="GO:0016301">
    <property type="term" value="F:kinase activity"/>
    <property type="evidence" value="ECO:0007669"/>
    <property type="project" value="UniProtKB-KW"/>
</dbReference>
<dbReference type="Proteomes" id="UP001597214">
    <property type="component" value="Unassembled WGS sequence"/>
</dbReference>
<dbReference type="NCBIfam" id="TIGR00045">
    <property type="entry name" value="glycerate kinase"/>
    <property type="match status" value="1"/>
</dbReference>
<dbReference type="InterPro" id="IPR018197">
    <property type="entry name" value="Glycerate_kinase_RE-like"/>
</dbReference>
<reference evidence="6" key="1">
    <citation type="journal article" date="2019" name="Int. J. Syst. Evol. Microbiol.">
        <title>The Global Catalogue of Microorganisms (GCM) 10K type strain sequencing project: providing services to taxonomists for standard genome sequencing and annotation.</title>
        <authorList>
            <consortium name="The Broad Institute Genomics Platform"/>
            <consortium name="The Broad Institute Genome Sequencing Center for Infectious Disease"/>
            <person name="Wu L."/>
            <person name="Ma J."/>
        </authorList>
    </citation>
    <scope>NUCLEOTIDE SEQUENCE [LARGE SCALE GENOMIC DNA]</scope>
    <source>
        <strain evidence="6">CCUG 49339</strain>
    </source>
</reference>
<dbReference type="RefSeq" id="WP_377930726.1">
    <property type="nucleotide sequence ID" value="NZ_JBHUEM010000055.1"/>
</dbReference>
<dbReference type="Gene3D" id="3.40.50.10350">
    <property type="entry name" value="Glycerate kinase, domain 1"/>
    <property type="match status" value="1"/>
</dbReference>
<organism evidence="5 6">
    <name type="scientific">Bacillus salitolerans</name>
    <dbReference type="NCBI Taxonomy" id="1437434"/>
    <lineage>
        <taxon>Bacteria</taxon>
        <taxon>Bacillati</taxon>
        <taxon>Bacillota</taxon>
        <taxon>Bacilli</taxon>
        <taxon>Bacillales</taxon>
        <taxon>Bacillaceae</taxon>
        <taxon>Bacillus</taxon>
    </lineage>
</organism>